<dbReference type="RefSeq" id="WP_145117842.1">
    <property type="nucleotide sequence ID" value="NZ_CP036292.1"/>
</dbReference>
<dbReference type="PROSITE" id="PS51186">
    <property type="entry name" value="GNAT"/>
    <property type="match status" value="1"/>
</dbReference>
<dbReference type="GO" id="GO:0016747">
    <property type="term" value="F:acyltransferase activity, transferring groups other than amino-acyl groups"/>
    <property type="evidence" value="ECO:0007669"/>
    <property type="project" value="InterPro"/>
</dbReference>
<dbReference type="Gene3D" id="3.40.630.30">
    <property type="match status" value="1"/>
</dbReference>
<evidence type="ECO:0000313" key="3">
    <source>
        <dbReference type="Proteomes" id="UP000316770"/>
    </source>
</evidence>
<dbReference type="OrthoDB" id="9806005at2"/>
<dbReference type="PANTHER" id="PTHR41368:SF1">
    <property type="entry name" value="PROTEIN YGHO"/>
    <property type="match status" value="1"/>
</dbReference>
<accession>A0A518IQB7</accession>
<dbReference type="InterPro" id="IPR000182">
    <property type="entry name" value="GNAT_dom"/>
</dbReference>
<protein>
    <recommendedName>
        <fullName evidence="1">N-acetyltransferase domain-containing protein</fullName>
    </recommendedName>
</protein>
<proteinExistence type="predicted"/>
<keyword evidence="3" id="KW-1185">Reference proteome</keyword>
<gene>
    <name evidence="2" type="ORF">Mal33_12590</name>
</gene>
<dbReference type="PANTHER" id="PTHR41368">
    <property type="entry name" value="PROTEIN YGHO"/>
    <property type="match status" value="1"/>
</dbReference>
<evidence type="ECO:0000313" key="2">
    <source>
        <dbReference type="EMBL" id="QDV55289.1"/>
    </source>
</evidence>
<evidence type="ECO:0000259" key="1">
    <source>
        <dbReference type="PROSITE" id="PS51186"/>
    </source>
</evidence>
<dbReference type="InterPro" id="IPR016181">
    <property type="entry name" value="Acyl_CoA_acyltransferase"/>
</dbReference>
<dbReference type="Proteomes" id="UP000316770">
    <property type="component" value="Chromosome"/>
</dbReference>
<sequence length="379" mass="43750">MTETLKIWPVQSSKDQKQFLSLPWQIYRGDENWIPPIRSHQREMVNFKPHPFYQDAEIQTFLAARGNKVVGRIAALVNHAHNRQFDEQRGFFGFFECEDDQEAATGLFEAAAKWLADKGMDAMRGPVNPSLNYECGLLIDGFDRPPTFMMTYNRPYYPALVESFGLAKVEDLYAYDVELSMLDNLDPKLKFVVEEVARRFEVETRPLSRKNFMSDVRLFLDIYNKSLVNTWGYVPLSEAEIDHQSKQLRMLVTPEMTSIASIKGKPIGACFGLLDYNPLIKKIDGKLFPFGWLRLLLGRRHLKRARLLSTNVLPEYQRWGLGVVTIYRILPDALKFGLTEGELSWVLESNQLSRASIERGGAQITKTYRLYDRDLADFK</sequence>
<reference evidence="2 3" key="1">
    <citation type="submission" date="2019-02" db="EMBL/GenBank/DDBJ databases">
        <title>Deep-cultivation of Planctomycetes and their phenomic and genomic characterization uncovers novel biology.</title>
        <authorList>
            <person name="Wiegand S."/>
            <person name="Jogler M."/>
            <person name="Boedeker C."/>
            <person name="Pinto D."/>
            <person name="Vollmers J."/>
            <person name="Rivas-Marin E."/>
            <person name="Kohn T."/>
            <person name="Peeters S.H."/>
            <person name="Heuer A."/>
            <person name="Rast P."/>
            <person name="Oberbeckmann S."/>
            <person name="Bunk B."/>
            <person name="Jeske O."/>
            <person name="Meyerdierks A."/>
            <person name="Storesund J.E."/>
            <person name="Kallscheuer N."/>
            <person name="Luecker S."/>
            <person name="Lage O.M."/>
            <person name="Pohl T."/>
            <person name="Merkel B.J."/>
            <person name="Hornburger P."/>
            <person name="Mueller R.-W."/>
            <person name="Bruemmer F."/>
            <person name="Labrenz M."/>
            <person name="Spormann A.M."/>
            <person name="Op den Camp H."/>
            <person name="Overmann J."/>
            <person name="Amann R."/>
            <person name="Jetten M.S.M."/>
            <person name="Mascher T."/>
            <person name="Medema M.H."/>
            <person name="Devos D.P."/>
            <person name="Kaster A.-K."/>
            <person name="Ovreas L."/>
            <person name="Rohde M."/>
            <person name="Galperin M.Y."/>
            <person name="Jogler C."/>
        </authorList>
    </citation>
    <scope>NUCLEOTIDE SEQUENCE [LARGE SCALE GENOMIC DNA]</scope>
    <source>
        <strain evidence="2 3">Mal33</strain>
    </source>
</reference>
<dbReference type="AlphaFoldDB" id="A0A518IQB7"/>
<dbReference type="InterPro" id="IPR039968">
    <property type="entry name" value="BcerS-like"/>
</dbReference>
<organism evidence="2 3">
    <name type="scientific">Rosistilla oblonga</name>
    <dbReference type="NCBI Taxonomy" id="2527990"/>
    <lineage>
        <taxon>Bacteria</taxon>
        <taxon>Pseudomonadati</taxon>
        <taxon>Planctomycetota</taxon>
        <taxon>Planctomycetia</taxon>
        <taxon>Pirellulales</taxon>
        <taxon>Pirellulaceae</taxon>
        <taxon>Rosistilla</taxon>
    </lineage>
</organism>
<dbReference type="FunFam" id="3.40.630.30:FF:000304">
    <property type="entry name" value="YghO protein"/>
    <property type="match status" value="1"/>
</dbReference>
<feature type="domain" description="N-acetyltransferase" evidence="1">
    <location>
        <begin position="202"/>
        <end position="379"/>
    </location>
</feature>
<dbReference type="SUPFAM" id="SSF55729">
    <property type="entry name" value="Acyl-CoA N-acyltransferases (Nat)"/>
    <property type="match status" value="1"/>
</dbReference>
<dbReference type="EMBL" id="CP036318">
    <property type="protein sequence ID" value="QDV55289.1"/>
    <property type="molecule type" value="Genomic_DNA"/>
</dbReference>
<name>A0A518IQB7_9BACT</name>